<sequence>MPIKMERQYRTVAMPMMIQQDNKRFDSDFYVEGYAATWERYPLYEDEEGIVYEQFLPEAFKDTDFSDVIFQYNHDGRVFARTSNQTLLVEPDSRGLFQAADLRLTEASRSMYQDIETGLITKMSWAFLPDREMMEYDRNTRTIIHHRIPKVFDVSAVSYPANSGTEINARSFCDGVIAGRLKEFQEREERIKKIKLMIEV</sequence>
<dbReference type="RefSeq" id="WP_187536904.1">
    <property type="nucleotide sequence ID" value="NZ_JACRTL010000012.1"/>
</dbReference>
<dbReference type="GO" id="GO:0006508">
    <property type="term" value="P:proteolysis"/>
    <property type="evidence" value="ECO:0007669"/>
    <property type="project" value="UniProtKB-KW"/>
</dbReference>
<protein>
    <submittedName>
        <fullName evidence="5">HK97 family phage prohead protease</fullName>
    </submittedName>
</protein>
<evidence type="ECO:0000256" key="3">
    <source>
        <dbReference type="ARBA" id="ARBA00022801"/>
    </source>
</evidence>
<keyword evidence="6" id="KW-1185">Reference proteome</keyword>
<dbReference type="Pfam" id="PF04586">
    <property type="entry name" value="Peptidase_S78"/>
    <property type="match status" value="1"/>
</dbReference>
<feature type="domain" description="Prohead serine protease" evidence="4">
    <location>
        <begin position="28"/>
        <end position="170"/>
    </location>
</feature>
<dbReference type="EMBL" id="JACRTL010000012">
    <property type="protein sequence ID" value="MBC8612082.1"/>
    <property type="molecule type" value="Genomic_DNA"/>
</dbReference>
<accession>A0A8J6PCV7</accession>
<evidence type="ECO:0000256" key="1">
    <source>
        <dbReference type="ARBA" id="ARBA00022612"/>
    </source>
</evidence>
<keyword evidence="1" id="KW-1188">Viral release from host cell</keyword>
<keyword evidence="2 5" id="KW-0645">Protease</keyword>
<evidence type="ECO:0000256" key="2">
    <source>
        <dbReference type="ARBA" id="ARBA00022670"/>
    </source>
</evidence>
<organism evidence="5 6">
    <name type="scientific">Massiliimalia timonensis</name>
    <dbReference type="NCBI Taxonomy" id="1987501"/>
    <lineage>
        <taxon>Bacteria</taxon>
        <taxon>Bacillati</taxon>
        <taxon>Bacillota</taxon>
        <taxon>Clostridia</taxon>
        <taxon>Eubacteriales</taxon>
        <taxon>Oscillospiraceae</taxon>
        <taxon>Massiliimalia</taxon>
    </lineage>
</organism>
<name>A0A8J6PCV7_9FIRM</name>
<dbReference type="Proteomes" id="UP000632659">
    <property type="component" value="Unassembled WGS sequence"/>
</dbReference>
<dbReference type="GO" id="GO:0008233">
    <property type="term" value="F:peptidase activity"/>
    <property type="evidence" value="ECO:0007669"/>
    <property type="project" value="UniProtKB-KW"/>
</dbReference>
<comment type="caution">
    <text evidence="5">The sequence shown here is derived from an EMBL/GenBank/DDBJ whole genome shotgun (WGS) entry which is preliminary data.</text>
</comment>
<keyword evidence="3" id="KW-0378">Hydrolase</keyword>
<dbReference type="InterPro" id="IPR054613">
    <property type="entry name" value="Peptidase_S78_dom"/>
</dbReference>
<proteinExistence type="predicted"/>
<dbReference type="AlphaFoldDB" id="A0A8J6PCV7"/>
<gene>
    <name evidence="5" type="ORF">H8702_13370</name>
</gene>
<evidence type="ECO:0000313" key="5">
    <source>
        <dbReference type="EMBL" id="MBC8612082.1"/>
    </source>
</evidence>
<reference evidence="5" key="1">
    <citation type="submission" date="2020-08" db="EMBL/GenBank/DDBJ databases">
        <title>Genome public.</title>
        <authorList>
            <person name="Liu C."/>
            <person name="Sun Q."/>
        </authorList>
    </citation>
    <scope>NUCLEOTIDE SEQUENCE</scope>
    <source>
        <strain evidence="5">NSJ-15</strain>
    </source>
</reference>
<evidence type="ECO:0000259" key="4">
    <source>
        <dbReference type="Pfam" id="PF04586"/>
    </source>
</evidence>
<evidence type="ECO:0000313" key="6">
    <source>
        <dbReference type="Proteomes" id="UP000632659"/>
    </source>
</evidence>